<dbReference type="Gene3D" id="1.10.443.10">
    <property type="entry name" value="Intergrase catalytic core"/>
    <property type="match status" value="1"/>
</dbReference>
<keyword evidence="4" id="KW-1185">Reference proteome</keyword>
<dbReference type="InterPro" id="IPR002104">
    <property type="entry name" value="Integrase_catalytic"/>
</dbReference>
<proteinExistence type="predicted"/>
<dbReference type="SUPFAM" id="SSF56349">
    <property type="entry name" value="DNA breaking-rejoining enzymes"/>
    <property type="match status" value="1"/>
</dbReference>
<reference evidence="3" key="1">
    <citation type="submission" date="2021-02" db="EMBL/GenBank/DDBJ databases">
        <authorList>
            <person name="Dougan E. K."/>
            <person name="Rhodes N."/>
            <person name="Thang M."/>
            <person name="Chan C."/>
        </authorList>
    </citation>
    <scope>NUCLEOTIDE SEQUENCE</scope>
</reference>
<dbReference type="InterPro" id="IPR013762">
    <property type="entry name" value="Integrase-like_cat_sf"/>
</dbReference>
<keyword evidence="1" id="KW-0233">DNA recombination</keyword>
<dbReference type="GO" id="GO:0015074">
    <property type="term" value="P:DNA integration"/>
    <property type="evidence" value="ECO:0007669"/>
    <property type="project" value="InterPro"/>
</dbReference>
<dbReference type="Proteomes" id="UP000649617">
    <property type="component" value="Unassembled WGS sequence"/>
</dbReference>
<dbReference type="PROSITE" id="PS51898">
    <property type="entry name" value="TYR_RECOMBINASE"/>
    <property type="match status" value="1"/>
</dbReference>
<comment type="caution">
    <text evidence="3">The sequence shown here is derived from an EMBL/GenBank/DDBJ whole genome shotgun (WGS) entry which is preliminary data.</text>
</comment>
<dbReference type="OrthoDB" id="442791at2759"/>
<gene>
    <name evidence="3" type="ORF">SPIL2461_LOCUS12017</name>
</gene>
<accession>A0A812SGW8</accession>
<evidence type="ECO:0000313" key="4">
    <source>
        <dbReference type="Proteomes" id="UP000649617"/>
    </source>
</evidence>
<feature type="non-terminal residue" evidence="3">
    <location>
        <position position="1"/>
    </location>
</feature>
<dbReference type="EMBL" id="CAJNIZ010024017">
    <property type="protein sequence ID" value="CAE7473359.1"/>
    <property type="molecule type" value="Genomic_DNA"/>
</dbReference>
<organism evidence="3 4">
    <name type="scientific">Symbiodinium pilosum</name>
    <name type="common">Dinoflagellate</name>
    <dbReference type="NCBI Taxonomy" id="2952"/>
    <lineage>
        <taxon>Eukaryota</taxon>
        <taxon>Sar</taxon>
        <taxon>Alveolata</taxon>
        <taxon>Dinophyceae</taxon>
        <taxon>Suessiales</taxon>
        <taxon>Symbiodiniaceae</taxon>
        <taxon>Symbiodinium</taxon>
    </lineage>
</organism>
<sequence length="170" mass="19253">EPLRARRSQVLLPSDVLHAELTACYVRVENPKSQHRGTGKAQHFAVRDVTFVRFLEQALQKDKPETPLFPASPATFRRRWHNLLKSLGVPRNLRLTPGGLRAGGCVHLYNQGTSIPNLMWQMRIRQQTTLESYLQEIAALNALPALTPEARRSIEAASSLYPYQLQAFRA</sequence>
<dbReference type="AlphaFoldDB" id="A0A812SGW8"/>
<dbReference type="GO" id="GO:0006310">
    <property type="term" value="P:DNA recombination"/>
    <property type="evidence" value="ECO:0007669"/>
    <property type="project" value="UniProtKB-KW"/>
</dbReference>
<feature type="domain" description="Tyr recombinase" evidence="2">
    <location>
        <begin position="1"/>
        <end position="148"/>
    </location>
</feature>
<evidence type="ECO:0000256" key="1">
    <source>
        <dbReference type="ARBA" id="ARBA00023172"/>
    </source>
</evidence>
<evidence type="ECO:0000259" key="2">
    <source>
        <dbReference type="PROSITE" id="PS51898"/>
    </source>
</evidence>
<dbReference type="GO" id="GO:0003677">
    <property type="term" value="F:DNA binding"/>
    <property type="evidence" value="ECO:0007669"/>
    <property type="project" value="InterPro"/>
</dbReference>
<dbReference type="InterPro" id="IPR011010">
    <property type="entry name" value="DNA_brk_join_enz"/>
</dbReference>
<protein>
    <recommendedName>
        <fullName evidence="2">Tyr recombinase domain-containing protein</fullName>
    </recommendedName>
</protein>
<name>A0A812SGW8_SYMPI</name>
<evidence type="ECO:0000313" key="3">
    <source>
        <dbReference type="EMBL" id="CAE7473359.1"/>
    </source>
</evidence>